<dbReference type="InterPro" id="IPR002560">
    <property type="entry name" value="Transposase_DDE"/>
</dbReference>
<gene>
    <name evidence="2" type="ORF">FEM33_05190</name>
</gene>
<dbReference type="AlphaFoldDB" id="A0A5M8QUN7"/>
<evidence type="ECO:0000259" key="1">
    <source>
        <dbReference type="Pfam" id="PF01610"/>
    </source>
</evidence>
<keyword evidence="3" id="KW-1185">Reference proteome</keyword>
<protein>
    <submittedName>
        <fullName evidence="2">Transposase</fullName>
    </submittedName>
</protein>
<dbReference type="OrthoDB" id="2110692at2"/>
<sequence>MDQEIQAIEIARQSGLVYQPEIIDNADALKQLLVRSRYLLLKHHDKWTASQVQRFRLLFERYSLIKQAHQFPGTLAQVRRNLQPEFIFEKF</sequence>
<accession>A0A5M8QUN7</accession>
<evidence type="ECO:0000313" key="3">
    <source>
        <dbReference type="Proteomes" id="UP000323994"/>
    </source>
</evidence>
<proteinExistence type="predicted"/>
<feature type="domain" description="Transposase IS204/IS1001/IS1096/IS1165 DDE" evidence="1">
    <location>
        <begin position="27"/>
        <end position="80"/>
    </location>
</feature>
<name>A0A5M8QUN7_9BACT</name>
<dbReference type="RefSeq" id="WP_139011041.1">
    <property type="nucleotide sequence ID" value="NZ_VBSN01000027.1"/>
</dbReference>
<comment type="caution">
    <text evidence="2">The sequence shown here is derived from an EMBL/GenBank/DDBJ whole genome shotgun (WGS) entry which is preliminary data.</text>
</comment>
<dbReference type="Proteomes" id="UP000323994">
    <property type="component" value="Unassembled WGS sequence"/>
</dbReference>
<organism evidence="2 3">
    <name type="scientific">Dyadobacter flavalbus</name>
    <dbReference type="NCBI Taxonomy" id="2579942"/>
    <lineage>
        <taxon>Bacteria</taxon>
        <taxon>Pseudomonadati</taxon>
        <taxon>Bacteroidota</taxon>
        <taxon>Cytophagia</taxon>
        <taxon>Cytophagales</taxon>
        <taxon>Spirosomataceae</taxon>
        <taxon>Dyadobacter</taxon>
    </lineage>
</organism>
<dbReference type="EMBL" id="VBSN01000027">
    <property type="protein sequence ID" value="KAA6440005.1"/>
    <property type="molecule type" value="Genomic_DNA"/>
</dbReference>
<dbReference type="Pfam" id="PF01610">
    <property type="entry name" value="DDE_Tnp_ISL3"/>
    <property type="match status" value="1"/>
</dbReference>
<reference evidence="2 3" key="1">
    <citation type="submission" date="2019-05" db="EMBL/GenBank/DDBJ databases">
        <authorList>
            <person name="Qu J.-H."/>
        </authorList>
    </citation>
    <scope>NUCLEOTIDE SEQUENCE [LARGE SCALE GENOMIC DNA]</scope>
    <source>
        <strain evidence="2 3">NS28</strain>
    </source>
</reference>
<evidence type="ECO:0000313" key="2">
    <source>
        <dbReference type="EMBL" id="KAA6440005.1"/>
    </source>
</evidence>